<keyword evidence="2" id="KW-1185">Reference proteome</keyword>
<dbReference type="Proteomes" id="UP001412067">
    <property type="component" value="Unassembled WGS sequence"/>
</dbReference>
<organism evidence="1 2">
    <name type="scientific">Platanthera guangdongensis</name>
    <dbReference type="NCBI Taxonomy" id="2320717"/>
    <lineage>
        <taxon>Eukaryota</taxon>
        <taxon>Viridiplantae</taxon>
        <taxon>Streptophyta</taxon>
        <taxon>Embryophyta</taxon>
        <taxon>Tracheophyta</taxon>
        <taxon>Spermatophyta</taxon>
        <taxon>Magnoliopsida</taxon>
        <taxon>Liliopsida</taxon>
        <taxon>Asparagales</taxon>
        <taxon>Orchidaceae</taxon>
        <taxon>Orchidoideae</taxon>
        <taxon>Orchideae</taxon>
        <taxon>Orchidinae</taxon>
        <taxon>Platanthera</taxon>
    </lineage>
</organism>
<evidence type="ECO:0000313" key="2">
    <source>
        <dbReference type="Proteomes" id="UP001412067"/>
    </source>
</evidence>
<proteinExistence type="predicted"/>
<comment type="caution">
    <text evidence="1">The sequence shown here is derived from an EMBL/GenBank/DDBJ whole genome shotgun (WGS) entry which is preliminary data.</text>
</comment>
<gene>
    <name evidence="1" type="ORF">KSP40_PGU018745</name>
</gene>
<dbReference type="EMBL" id="JBBWWR010000008">
    <property type="protein sequence ID" value="KAK8962759.1"/>
    <property type="molecule type" value="Genomic_DNA"/>
</dbReference>
<protein>
    <submittedName>
        <fullName evidence="1">Uncharacterized protein</fullName>
    </submittedName>
</protein>
<accession>A0ABR2MF23</accession>
<reference evidence="1 2" key="1">
    <citation type="journal article" date="2022" name="Nat. Plants">
        <title>Genomes of leafy and leafless Platanthera orchids illuminate the evolution of mycoheterotrophy.</title>
        <authorList>
            <person name="Li M.H."/>
            <person name="Liu K.W."/>
            <person name="Li Z."/>
            <person name="Lu H.C."/>
            <person name="Ye Q.L."/>
            <person name="Zhang D."/>
            <person name="Wang J.Y."/>
            <person name="Li Y.F."/>
            <person name="Zhong Z.M."/>
            <person name="Liu X."/>
            <person name="Yu X."/>
            <person name="Liu D.K."/>
            <person name="Tu X.D."/>
            <person name="Liu B."/>
            <person name="Hao Y."/>
            <person name="Liao X.Y."/>
            <person name="Jiang Y.T."/>
            <person name="Sun W.H."/>
            <person name="Chen J."/>
            <person name="Chen Y.Q."/>
            <person name="Ai Y."/>
            <person name="Zhai J.W."/>
            <person name="Wu S.S."/>
            <person name="Zhou Z."/>
            <person name="Hsiao Y.Y."/>
            <person name="Wu W.L."/>
            <person name="Chen Y.Y."/>
            <person name="Lin Y.F."/>
            <person name="Hsu J.L."/>
            <person name="Li C.Y."/>
            <person name="Wang Z.W."/>
            <person name="Zhao X."/>
            <person name="Zhong W.Y."/>
            <person name="Ma X.K."/>
            <person name="Ma L."/>
            <person name="Huang J."/>
            <person name="Chen G.Z."/>
            <person name="Huang M.Z."/>
            <person name="Huang L."/>
            <person name="Peng D.H."/>
            <person name="Luo Y.B."/>
            <person name="Zou S.Q."/>
            <person name="Chen S.P."/>
            <person name="Lan S."/>
            <person name="Tsai W.C."/>
            <person name="Van de Peer Y."/>
            <person name="Liu Z.J."/>
        </authorList>
    </citation>
    <scope>NUCLEOTIDE SEQUENCE [LARGE SCALE GENOMIC DNA]</scope>
    <source>
        <strain evidence="1">Lor288</strain>
    </source>
</reference>
<name>A0ABR2MF23_9ASPA</name>
<evidence type="ECO:0000313" key="1">
    <source>
        <dbReference type="EMBL" id="KAK8962759.1"/>
    </source>
</evidence>
<sequence length="81" mass="9580">MWLSKESLELLRDASLLQLFLIPDIPQIIPLLYRMIRLYMPDKEAFLLSNYYIKFTVNEVALIMGLLNMGEDFDFQRASYS</sequence>